<dbReference type="InterPro" id="IPR019775">
    <property type="entry name" value="WD40_repeat_CS"/>
</dbReference>
<dbReference type="PRINTS" id="PR00320">
    <property type="entry name" value="GPROTEINBRPT"/>
</dbReference>
<feature type="compositionally biased region" description="Low complexity" evidence="5">
    <location>
        <begin position="369"/>
        <end position="378"/>
    </location>
</feature>
<dbReference type="GO" id="GO:0000724">
    <property type="term" value="P:double-strand break repair via homologous recombination"/>
    <property type="evidence" value="ECO:0007669"/>
    <property type="project" value="TreeGrafter"/>
</dbReference>
<feature type="region of interest" description="Disordered" evidence="5">
    <location>
        <begin position="642"/>
        <end position="769"/>
    </location>
</feature>
<comment type="caution">
    <text evidence="6">The sequence shown here is derived from an EMBL/GenBank/DDBJ whole genome shotgun (WGS) entry which is preliminary data.</text>
</comment>
<dbReference type="PROSITE" id="PS50294">
    <property type="entry name" value="WD_REPEATS_REGION"/>
    <property type="match status" value="3"/>
</dbReference>
<feature type="repeat" description="WD" evidence="4">
    <location>
        <begin position="83"/>
        <end position="124"/>
    </location>
</feature>
<proteinExistence type="inferred from homology"/>
<feature type="repeat" description="WD" evidence="4">
    <location>
        <begin position="127"/>
        <end position="164"/>
    </location>
</feature>
<dbReference type="SUPFAM" id="SSF50978">
    <property type="entry name" value="WD40 repeat-like"/>
    <property type="match status" value="1"/>
</dbReference>
<evidence type="ECO:0000256" key="3">
    <source>
        <dbReference type="ARBA" id="ARBA00022737"/>
    </source>
</evidence>
<evidence type="ECO:0000256" key="4">
    <source>
        <dbReference type="PROSITE-ProRule" id="PRU00221"/>
    </source>
</evidence>
<dbReference type="Gene3D" id="2.130.10.10">
    <property type="entry name" value="YVTN repeat-like/Quinoprotein amine dehydrogenase"/>
    <property type="match status" value="2"/>
</dbReference>
<evidence type="ECO:0000313" key="6">
    <source>
        <dbReference type="EMBL" id="CAG9980673.1"/>
    </source>
</evidence>
<dbReference type="AlphaFoldDB" id="A0A9N9Y142"/>
<dbReference type="InterPro" id="IPR021772">
    <property type="entry name" value="WDR48/Bun107"/>
</dbReference>
<reference evidence="6" key="1">
    <citation type="submission" date="2021-10" db="EMBL/GenBank/DDBJ databases">
        <authorList>
            <person name="Piombo E."/>
        </authorList>
    </citation>
    <scope>NUCLEOTIDE SEQUENCE</scope>
</reference>
<name>A0A9N9Y142_9HYPO</name>
<dbReference type="PANTHER" id="PTHR19862">
    <property type="entry name" value="WD REPEAT-CONTAINING PROTEIN 48"/>
    <property type="match status" value="1"/>
</dbReference>
<keyword evidence="3" id="KW-0677">Repeat</keyword>
<dbReference type="Pfam" id="PF00400">
    <property type="entry name" value="WD40"/>
    <property type="match status" value="4"/>
</dbReference>
<dbReference type="Proteomes" id="UP000754883">
    <property type="component" value="Unassembled WGS sequence"/>
</dbReference>
<dbReference type="SMART" id="SM00320">
    <property type="entry name" value="WD40"/>
    <property type="match status" value="6"/>
</dbReference>
<feature type="repeat" description="WD" evidence="4">
    <location>
        <begin position="20"/>
        <end position="54"/>
    </location>
</feature>
<dbReference type="CDD" id="cd17041">
    <property type="entry name" value="Ubl_WDR48"/>
    <property type="match status" value="1"/>
</dbReference>
<evidence type="ECO:0000256" key="1">
    <source>
        <dbReference type="ARBA" id="ARBA00006917"/>
    </source>
</evidence>
<dbReference type="CDD" id="cd00200">
    <property type="entry name" value="WD40"/>
    <property type="match status" value="1"/>
</dbReference>
<organism evidence="6 7">
    <name type="scientific">Clonostachys byssicola</name>
    <dbReference type="NCBI Taxonomy" id="160290"/>
    <lineage>
        <taxon>Eukaryota</taxon>
        <taxon>Fungi</taxon>
        <taxon>Dikarya</taxon>
        <taxon>Ascomycota</taxon>
        <taxon>Pezizomycotina</taxon>
        <taxon>Sordariomycetes</taxon>
        <taxon>Hypocreomycetidae</taxon>
        <taxon>Hypocreales</taxon>
        <taxon>Bionectriaceae</taxon>
        <taxon>Clonostachys</taxon>
    </lineage>
</organism>
<dbReference type="Pfam" id="PF11816">
    <property type="entry name" value="DUF3337"/>
    <property type="match status" value="1"/>
</dbReference>
<accession>A0A9N9Y142</accession>
<keyword evidence="2 4" id="KW-0853">WD repeat</keyword>
<feature type="region of interest" description="Disordered" evidence="5">
    <location>
        <begin position="352"/>
        <end position="392"/>
    </location>
</feature>
<dbReference type="OrthoDB" id="2421129at2759"/>
<dbReference type="PROSITE" id="PS00678">
    <property type="entry name" value="WD_REPEATS_1"/>
    <property type="match status" value="2"/>
</dbReference>
<comment type="similarity">
    <text evidence="1">Belongs to the WD repeat WDR48 family.</text>
</comment>
<feature type="repeat" description="WD" evidence="4">
    <location>
        <begin position="218"/>
        <end position="259"/>
    </location>
</feature>
<gene>
    <name evidence="6" type="ORF">CBYS24578_00007578</name>
</gene>
<dbReference type="PANTHER" id="PTHR19862:SF14">
    <property type="entry name" value="WD REPEAT-CONTAINING PROTEIN 48"/>
    <property type="match status" value="1"/>
</dbReference>
<dbReference type="InterPro" id="IPR001680">
    <property type="entry name" value="WD40_rpt"/>
</dbReference>
<protein>
    <recommendedName>
        <fullName evidence="8">UBP9-binding protein bun107</fullName>
    </recommendedName>
</protein>
<dbReference type="PROSITE" id="PS50082">
    <property type="entry name" value="WD_REPEATS_2"/>
    <property type="match status" value="4"/>
</dbReference>
<dbReference type="GO" id="GO:0043130">
    <property type="term" value="F:ubiquitin binding"/>
    <property type="evidence" value="ECO:0007669"/>
    <property type="project" value="TreeGrafter"/>
</dbReference>
<evidence type="ECO:0008006" key="8">
    <source>
        <dbReference type="Google" id="ProtNLM"/>
    </source>
</evidence>
<dbReference type="InterPro" id="IPR051246">
    <property type="entry name" value="WDR48"/>
</dbReference>
<dbReference type="InterPro" id="IPR020472">
    <property type="entry name" value="WD40_PAC1"/>
</dbReference>
<evidence type="ECO:0000313" key="7">
    <source>
        <dbReference type="Proteomes" id="UP000754883"/>
    </source>
</evidence>
<feature type="compositionally biased region" description="Basic and acidic residues" evidence="5">
    <location>
        <begin position="781"/>
        <end position="793"/>
    </location>
</feature>
<evidence type="ECO:0000256" key="5">
    <source>
        <dbReference type="SAM" id="MobiDB-lite"/>
    </source>
</evidence>
<dbReference type="InterPro" id="IPR036322">
    <property type="entry name" value="WD40_repeat_dom_sf"/>
</dbReference>
<evidence type="ECO:0000256" key="2">
    <source>
        <dbReference type="ARBA" id="ARBA00022574"/>
    </source>
</evidence>
<feature type="region of interest" description="Disordered" evidence="5">
    <location>
        <begin position="781"/>
        <end position="810"/>
    </location>
</feature>
<keyword evidence="7" id="KW-1185">Reference proteome</keyword>
<sequence length="1006" mass="109515">MAKKARQRISYVLESAKSSAGGHRLGVNGLAVDRDNNILFSGGRDGIVCAWDLNLDLNNPPTKSTDDADANKEKTSSKLRAQTQAHMGWINDIAWAQNGSALVTASSDLTVKVWRPHSAETTEAQPIGAHADYVMRLATPPADMNANWVASGGLDRKICLWDLNGKGQTLEIDVQGEEIPAKGSVYSLSVGRNIIACGGPEKTVRLYDPRSGEKVSKLVGHLDNIRAILIDDAGDTILSASSDKTIKLWSVKNGRCIYTYTMHEDSVWSLYSDDPRLGVFYSADRSGLVAKTDVRGSWDDMDDGLSLAVIQEHSSVFKVVAAGGHIWTGTEHSSIHRWADVDTSDKTQFSDAFKRDRATSAASKRPRESSISSAAEPSPKTETAPSQSILRISNTASFPMRPAVGVDSNANGENITRKMSEIVIEQPDFEPKPIHSVPTETIEGQFGLLKHKLLNDRRRVLTLDTAGEVMMWDLIKCVPIQSFGKQPLEDVERVVNTREAVAPWCSVDSSSGNLSVVLEPYNCFDAEVYADELELEEPVEFREDQRISLGKWILRYLFANLIDAEIKQDEEYRRVLDEGNETKRVAARANAPTSIEIPRPNLQLDTSDKVSTPRATGAHLVPTTPGLAIGLATPAPLTGLPNVPEGVVSTPLSPLEKRQSHASRQSTDNDYFTSTIGPADGGAKPAVTTPAATPAAETPDPKTPAEGPKGKDKAVENGKSTPFGKFRMFGSKKLNRSASQTAPEKPAIVDEKAEESESSSNHEKEVDDSFYGVIQKIRNDYDRQATEQPDKPVETGVTPSLPGDTPVLKLPPNTKVIIQEETSGGSANIYQGTVETVGNDAETIEQKAPMWLGHLLLQNQVPYKDPVKVSFVLHPLGDLPAIATADGNNRLNANRMLRVKKILAYVAERIEKLPEEPEPDALKPEEYLELYCNDQVLDPLMSLATLRTHVWKGGNDIVLHYKSNGRKEIQIAPPQPEEPAEGTEAAAHDAPTGTESDDATPNQPAA</sequence>
<feature type="region of interest" description="Disordered" evidence="5">
    <location>
        <begin position="967"/>
        <end position="1006"/>
    </location>
</feature>
<feature type="compositionally biased region" description="Polar residues" evidence="5">
    <location>
        <begin position="380"/>
        <end position="392"/>
    </location>
</feature>
<dbReference type="InterPro" id="IPR015943">
    <property type="entry name" value="WD40/YVTN_repeat-like_dom_sf"/>
</dbReference>
<feature type="compositionally biased region" description="Polar residues" evidence="5">
    <location>
        <begin position="662"/>
        <end position="676"/>
    </location>
</feature>
<dbReference type="EMBL" id="CABFNO020001317">
    <property type="protein sequence ID" value="CAG9980673.1"/>
    <property type="molecule type" value="Genomic_DNA"/>
</dbReference>
<feature type="compositionally biased region" description="Low complexity" evidence="5">
    <location>
        <begin position="683"/>
        <end position="698"/>
    </location>
</feature>